<dbReference type="Gene3D" id="2.160.20.10">
    <property type="entry name" value="Single-stranded right-handed beta-helix, Pectin lyase-like"/>
    <property type="match status" value="1"/>
</dbReference>
<evidence type="ECO:0000256" key="3">
    <source>
        <dbReference type="SAM" id="MobiDB-lite"/>
    </source>
</evidence>
<dbReference type="PANTHER" id="PTHR42970:SF1">
    <property type="entry name" value="PECTATE LYASE C-RELATED"/>
    <property type="match status" value="1"/>
</dbReference>
<name>A0ABW5KCE5_9SPHI</name>
<keyword evidence="2" id="KW-0325">Glycoprotein</keyword>
<dbReference type="SUPFAM" id="SSF51126">
    <property type="entry name" value="Pectin lyase-like"/>
    <property type="match status" value="1"/>
</dbReference>
<evidence type="ECO:0000256" key="1">
    <source>
        <dbReference type="ARBA" id="ARBA00022723"/>
    </source>
</evidence>
<gene>
    <name evidence="5" type="ORF">ACFSR5_02885</name>
</gene>
<dbReference type="Proteomes" id="UP001597545">
    <property type="component" value="Unassembled WGS sequence"/>
</dbReference>
<evidence type="ECO:0000313" key="5">
    <source>
        <dbReference type="EMBL" id="MFD2546587.1"/>
    </source>
</evidence>
<feature type="signal peptide" evidence="4">
    <location>
        <begin position="1"/>
        <end position="20"/>
    </location>
</feature>
<feature type="compositionally biased region" description="Basic and acidic residues" evidence="3">
    <location>
        <begin position="394"/>
        <end position="404"/>
    </location>
</feature>
<reference evidence="6" key="1">
    <citation type="journal article" date="2019" name="Int. J. Syst. Evol. Microbiol.">
        <title>The Global Catalogue of Microorganisms (GCM) 10K type strain sequencing project: providing services to taxonomists for standard genome sequencing and annotation.</title>
        <authorList>
            <consortium name="The Broad Institute Genomics Platform"/>
            <consortium name="The Broad Institute Genome Sequencing Center for Infectious Disease"/>
            <person name="Wu L."/>
            <person name="Ma J."/>
        </authorList>
    </citation>
    <scope>NUCLEOTIDE SEQUENCE [LARGE SCALE GENOMIC DNA]</scope>
    <source>
        <strain evidence="6">KCTC 42662</strain>
    </source>
</reference>
<sequence length="445" mass="49232">MNKILSLWLAFLSSLNTTNAQQLAFPTAEGFGAHAQGGRGGKVLYVTNLKDDGEGSLRWALEQNCARTVIFAVSGNINLKKRITITHPKITIAGQTAPGDGICLCGETIVIATDDVIVRHIRVRLGDAKRGAGSKQGKDAISISKGKNIIIDHCSASWSLDENLSVSASTPTLNNVTVQWCFITEALNPDNHGFGSLIRGTGGAKYSFLNNLYASNRGRNPRPGNYNSNPYTEDPEGLLLDFRNNVLYNWGGAHAGYNADKVSVTRLNYVGNYLIPGRDSKAKGKAYSTGSPYDKSYFFGNYYDGQSPENQWDLVEFRKDWNNEQIETYKQNHPFETRLVSTKDAIEAYSRVLEFGGAILPKRDTVDERIVKSIKNRTGKIINSQKEVGGWPELKSKKAPKDSDQDGMPDDWEDSNKLNKFNPNDRNNIIPAGYTMLEKYLNSIS</sequence>
<feature type="chain" id="PRO_5046322996" evidence="4">
    <location>
        <begin position="21"/>
        <end position="445"/>
    </location>
</feature>
<evidence type="ECO:0000313" key="6">
    <source>
        <dbReference type="Proteomes" id="UP001597545"/>
    </source>
</evidence>
<keyword evidence="1" id="KW-0479">Metal-binding</keyword>
<protein>
    <submittedName>
        <fullName evidence="5">Polysaccharide lyase family 1 protein</fullName>
    </submittedName>
</protein>
<evidence type="ECO:0000256" key="2">
    <source>
        <dbReference type="ARBA" id="ARBA00023180"/>
    </source>
</evidence>
<keyword evidence="5" id="KW-0456">Lyase</keyword>
<feature type="region of interest" description="Disordered" evidence="3">
    <location>
        <begin position="392"/>
        <end position="426"/>
    </location>
</feature>
<dbReference type="InterPro" id="IPR012334">
    <property type="entry name" value="Pectin_lyas_fold"/>
</dbReference>
<keyword evidence="6" id="KW-1185">Reference proteome</keyword>
<dbReference type="PANTHER" id="PTHR42970">
    <property type="entry name" value="PECTATE LYASE C-RELATED"/>
    <property type="match status" value="1"/>
</dbReference>
<dbReference type="GO" id="GO:0016829">
    <property type="term" value="F:lyase activity"/>
    <property type="evidence" value="ECO:0007669"/>
    <property type="project" value="UniProtKB-KW"/>
</dbReference>
<keyword evidence="4" id="KW-0732">Signal</keyword>
<accession>A0ABW5KCE5</accession>
<evidence type="ECO:0000256" key="4">
    <source>
        <dbReference type="SAM" id="SignalP"/>
    </source>
</evidence>
<proteinExistence type="predicted"/>
<dbReference type="InterPro" id="IPR011050">
    <property type="entry name" value="Pectin_lyase_fold/virulence"/>
</dbReference>
<dbReference type="EMBL" id="JBHULR010000002">
    <property type="protein sequence ID" value="MFD2546587.1"/>
    <property type="molecule type" value="Genomic_DNA"/>
</dbReference>
<dbReference type="RefSeq" id="WP_380900521.1">
    <property type="nucleotide sequence ID" value="NZ_JBHUEG010000003.1"/>
</dbReference>
<organism evidence="5 6">
    <name type="scientific">Sphingobacterium suaedae</name>
    <dbReference type="NCBI Taxonomy" id="1686402"/>
    <lineage>
        <taxon>Bacteria</taxon>
        <taxon>Pseudomonadati</taxon>
        <taxon>Bacteroidota</taxon>
        <taxon>Sphingobacteriia</taxon>
        <taxon>Sphingobacteriales</taxon>
        <taxon>Sphingobacteriaceae</taxon>
        <taxon>Sphingobacterium</taxon>
    </lineage>
</organism>
<comment type="caution">
    <text evidence="5">The sequence shown here is derived from an EMBL/GenBank/DDBJ whole genome shotgun (WGS) entry which is preliminary data.</text>
</comment>
<dbReference type="InterPro" id="IPR052063">
    <property type="entry name" value="Polysaccharide_Lyase_1"/>
</dbReference>